<dbReference type="SUPFAM" id="SSF51905">
    <property type="entry name" value="FAD/NAD(P)-binding domain"/>
    <property type="match status" value="2"/>
</dbReference>
<dbReference type="AlphaFoldDB" id="A0AA39L9E8"/>
<dbReference type="PRINTS" id="PR00411">
    <property type="entry name" value="PNDRDTASEI"/>
</dbReference>
<name>A0AA39L9E8_SARSR</name>
<dbReference type="GO" id="GO:0004497">
    <property type="term" value="F:monooxygenase activity"/>
    <property type="evidence" value="ECO:0007669"/>
    <property type="project" value="TreeGrafter"/>
</dbReference>
<comment type="caution">
    <text evidence="3">The sequence shown here is derived from an EMBL/GenBank/DDBJ whole genome shotgun (WGS) entry which is preliminary data.</text>
</comment>
<gene>
    <name evidence="3" type="ORF">NLU13_3096</name>
</gene>
<accession>A0AA39L9E8</accession>
<dbReference type="Pfam" id="PF13738">
    <property type="entry name" value="Pyr_redox_3"/>
    <property type="match status" value="1"/>
</dbReference>
<dbReference type="InterPro" id="IPR036188">
    <property type="entry name" value="FAD/NAD-bd_sf"/>
</dbReference>
<evidence type="ECO:0000256" key="2">
    <source>
        <dbReference type="SAM" id="MobiDB-lite"/>
    </source>
</evidence>
<keyword evidence="4" id="KW-1185">Reference proteome</keyword>
<dbReference type="PANTHER" id="PTHR43539">
    <property type="entry name" value="FLAVIN-BINDING MONOOXYGENASE-LIKE PROTEIN (AFU_ORTHOLOGUE AFUA_4G09220)"/>
    <property type="match status" value="1"/>
</dbReference>
<proteinExistence type="predicted"/>
<organism evidence="3 4">
    <name type="scientific">Sarocladium strictum</name>
    <name type="common">Black bundle disease fungus</name>
    <name type="synonym">Acremonium strictum</name>
    <dbReference type="NCBI Taxonomy" id="5046"/>
    <lineage>
        <taxon>Eukaryota</taxon>
        <taxon>Fungi</taxon>
        <taxon>Dikarya</taxon>
        <taxon>Ascomycota</taxon>
        <taxon>Pezizomycotina</taxon>
        <taxon>Sordariomycetes</taxon>
        <taxon>Hypocreomycetidae</taxon>
        <taxon>Hypocreales</taxon>
        <taxon>Sarocladiaceae</taxon>
        <taxon>Sarocladium</taxon>
    </lineage>
</organism>
<evidence type="ECO:0000313" key="4">
    <source>
        <dbReference type="Proteomes" id="UP001175261"/>
    </source>
</evidence>
<sequence>MTAKEYPSFTLPTLRSGVEEPSDSHASRQAAASIVNDWASQFNALLLHNDRPDVSALFHPEGWLRDSLTMTWDLRTLHGRASITQHFKDNNAKVHLRNIEPRKVGSGQAYAPEVVRAAPDVEWVQSMFTFETSTGTGKGLVRLVQGDNGGWQIYIMSLIFQEFDTFPERTWANRPHGGDNSSREGPAGAAWKEFREKQQQFLNENPTTLIVGAGQAGLDLAARLNQLGVSNLVVDRNPRVGDNWRQRYKTLVLHDPVHICHMPYLEFPPTWPLFTPKDKLADWFESYAKLMDLNVWTGTTVRSARFNEDTGSWTVHLRLPDNSTRVLKPTYFVLATGHSGEPLMPRFEGMDTFGGTVYHTSQHQDAADFGDLSGKKVVVVGTGNSGHDIAQDYQQKGADVTMVQRGATVVVSVEKGVMPTFKGLYDDNSPPIEDADIYLFSFPWKVKFALDGIHTSAWRKEAAGLLDGLSAAGFALRYGTGSEGLYKQYITVGGGYYLDIGCSQLIAEGKIKVKRDEGGVKAFDRSGIVLMGGEKVQADIVVLATGFDNMRTTARKLVGDRVADRLKDVWGLDEEGEMNAMWRHSGHPKFFYMGGNFLLCRFYSRLLAMQIKAIEEGLYVPNR</sequence>
<evidence type="ECO:0000256" key="1">
    <source>
        <dbReference type="ARBA" id="ARBA00023002"/>
    </source>
</evidence>
<dbReference type="GO" id="GO:0050660">
    <property type="term" value="F:flavin adenine dinucleotide binding"/>
    <property type="evidence" value="ECO:0007669"/>
    <property type="project" value="TreeGrafter"/>
</dbReference>
<evidence type="ECO:0000313" key="3">
    <source>
        <dbReference type="EMBL" id="KAK0389521.1"/>
    </source>
</evidence>
<dbReference type="Gene3D" id="3.50.50.60">
    <property type="entry name" value="FAD/NAD(P)-binding domain"/>
    <property type="match status" value="1"/>
</dbReference>
<protein>
    <submittedName>
        <fullName evidence="3">Uncharacterized protein</fullName>
    </submittedName>
</protein>
<feature type="region of interest" description="Disordered" evidence="2">
    <location>
        <begin position="1"/>
        <end position="28"/>
    </location>
</feature>
<reference evidence="3" key="1">
    <citation type="submission" date="2022-10" db="EMBL/GenBank/DDBJ databases">
        <title>Determination and structural analysis of whole genome sequence of Sarocladium strictum F4-1.</title>
        <authorList>
            <person name="Hu L."/>
            <person name="Jiang Y."/>
        </authorList>
    </citation>
    <scope>NUCLEOTIDE SEQUENCE</scope>
    <source>
        <strain evidence="3">F4-1</strain>
    </source>
</reference>
<dbReference type="Proteomes" id="UP001175261">
    <property type="component" value="Unassembled WGS sequence"/>
</dbReference>
<dbReference type="EMBL" id="JAPDFR010000002">
    <property type="protein sequence ID" value="KAK0389521.1"/>
    <property type="molecule type" value="Genomic_DNA"/>
</dbReference>
<keyword evidence="1" id="KW-0560">Oxidoreductase</keyword>
<dbReference type="InterPro" id="IPR050982">
    <property type="entry name" value="Auxin_biosynth/cation_transpt"/>
</dbReference>
<dbReference type="PANTHER" id="PTHR43539:SF24">
    <property type="entry name" value="FAD_NAD(P)-BINDING DOMAIN-CONTAINING PROTEIN-RELATED"/>
    <property type="match status" value="1"/>
</dbReference>